<dbReference type="Pfam" id="PF05726">
    <property type="entry name" value="Pirin_C"/>
    <property type="match status" value="1"/>
</dbReference>
<feature type="domain" description="Pirin N-terminal" evidence="4">
    <location>
        <begin position="34"/>
        <end position="131"/>
    </location>
</feature>
<dbReference type="InterPro" id="IPR003829">
    <property type="entry name" value="Pirin_N_dom"/>
</dbReference>
<dbReference type="InterPro" id="IPR011051">
    <property type="entry name" value="RmlC_Cupin_sf"/>
</dbReference>
<keyword evidence="2" id="KW-0408">Iron</keyword>
<gene>
    <name evidence="6" type="ORF">BN860_03730g</name>
</gene>
<reference evidence="7" key="1">
    <citation type="journal article" date="2013" name="Genome Announc.">
        <title>Genome sequence of the food spoilage yeast Zygosaccharomyces bailii CLIB 213(T).</title>
        <authorList>
            <person name="Galeote V."/>
            <person name="Bigey F."/>
            <person name="Devillers H."/>
            <person name="Neuveglise C."/>
            <person name="Dequin S."/>
        </authorList>
    </citation>
    <scope>NUCLEOTIDE SEQUENCE [LARGE SCALE GENOMIC DNA]</scope>
    <source>
        <strain evidence="7">CLIB 213 / ATCC 58445 / CBS 680 / CCRC 21525 / NBRC 1098 / NCYC 1416 / NRRL Y-2227</strain>
    </source>
</reference>
<dbReference type="InterPro" id="IPR012093">
    <property type="entry name" value="Pirin"/>
</dbReference>
<dbReference type="EMBL" id="HG316457">
    <property type="protein sequence ID" value="CDF89414.1"/>
    <property type="molecule type" value="Genomic_DNA"/>
</dbReference>
<dbReference type="Gene3D" id="2.60.120.10">
    <property type="entry name" value="Jelly Rolls"/>
    <property type="match status" value="2"/>
</dbReference>
<accession>A0A8J2X7V6</accession>
<dbReference type="InterPro" id="IPR008778">
    <property type="entry name" value="Pirin_C_dom"/>
</dbReference>
<evidence type="ECO:0000259" key="4">
    <source>
        <dbReference type="Pfam" id="PF02678"/>
    </source>
</evidence>
<dbReference type="Proteomes" id="UP000019375">
    <property type="component" value="Unassembled WGS sequence"/>
</dbReference>
<protein>
    <submittedName>
        <fullName evidence="6">ZYBA0S04-03730g1_1</fullName>
    </submittedName>
</protein>
<organism evidence="6 7">
    <name type="scientific">Zygosaccharomyces bailii (strain CLIB 213 / ATCC 58445 / CBS 680 / BCRC 21525 / NBRC 1098 / NCYC 1416 / NRRL Y-2227)</name>
    <dbReference type="NCBI Taxonomy" id="1333698"/>
    <lineage>
        <taxon>Eukaryota</taxon>
        <taxon>Fungi</taxon>
        <taxon>Dikarya</taxon>
        <taxon>Ascomycota</taxon>
        <taxon>Saccharomycotina</taxon>
        <taxon>Saccharomycetes</taxon>
        <taxon>Saccharomycetales</taxon>
        <taxon>Saccharomycetaceae</taxon>
        <taxon>Zygosaccharomyces</taxon>
    </lineage>
</organism>
<dbReference type="SUPFAM" id="SSF51182">
    <property type="entry name" value="RmlC-like cupins"/>
    <property type="match status" value="1"/>
</dbReference>
<sequence>MNYTKNTKMSKYAALRSVMKHFVAIEQEEGVGAHVRRSIGSMNMRRFPPFLMLDDFTLKPPAGFPDHPHHGQETITYTLEGMIAHEDFTGSKGVLHPGDLQFMTAGRGIVHSEIPVALENGGYTNGLQLWVDLPSKSKDCEPRYRNLRRDETPEVKVNNDLKVRVISGKSYGVNSLTELAYTPINFYHFITGKKGTEFLQEFPENFNVFLYIMKGSVILNDEVFSKHCAIFFNNDGTAVSGASAADNTEFVLVGGEILDQEVVQHGPFVETSRERMMAVFKNYQYGMNGFEKAHSWSSTIARGVSEKEVKDFDN</sequence>
<feature type="domain" description="Pirin C-terminal" evidence="5">
    <location>
        <begin position="193"/>
        <end position="288"/>
    </location>
</feature>
<proteinExistence type="inferred from homology"/>
<evidence type="ECO:0000256" key="1">
    <source>
        <dbReference type="ARBA" id="ARBA00008416"/>
    </source>
</evidence>
<evidence type="ECO:0000313" key="6">
    <source>
        <dbReference type="EMBL" id="CDF89414.1"/>
    </source>
</evidence>
<feature type="binding site" evidence="2">
    <location>
        <position position="69"/>
    </location>
    <ligand>
        <name>Fe cation</name>
        <dbReference type="ChEBI" id="CHEBI:24875"/>
    </ligand>
</feature>
<dbReference type="PIRSF" id="PIRSF006232">
    <property type="entry name" value="Pirin"/>
    <property type="match status" value="1"/>
</dbReference>
<evidence type="ECO:0000256" key="2">
    <source>
        <dbReference type="PIRSR" id="PIRSR006232-1"/>
    </source>
</evidence>
<dbReference type="AlphaFoldDB" id="A0A8J2X7V6"/>
<comment type="cofactor">
    <cofactor evidence="2">
        <name>Fe cation</name>
        <dbReference type="ChEBI" id="CHEBI:24875"/>
    </cofactor>
    <text evidence="2">Binds 1 Fe cation per subunit.</text>
</comment>
<dbReference type="Pfam" id="PF02678">
    <property type="entry name" value="Pirin"/>
    <property type="match status" value="1"/>
</dbReference>
<dbReference type="OrthoDB" id="198735at2759"/>
<feature type="binding site" evidence="2">
    <location>
        <position position="67"/>
    </location>
    <ligand>
        <name>Fe cation</name>
        <dbReference type="ChEBI" id="CHEBI:24875"/>
    </ligand>
</feature>
<name>A0A8J2X7V6_ZYGB2</name>
<dbReference type="CDD" id="cd02909">
    <property type="entry name" value="cupin_pirin_N"/>
    <property type="match status" value="1"/>
</dbReference>
<dbReference type="GO" id="GO:0046872">
    <property type="term" value="F:metal ion binding"/>
    <property type="evidence" value="ECO:0007669"/>
    <property type="project" value="UniProtKB-KW"/>
</dbReference>
<comment type="similarity">
    <text evidence="1 3">Belongs to the pirin family.</text>
</comment>
<feature type="binding site" evidence="2">
    <location>
        <position position="111"/>
    </location>
    <ligand>
        <name>Fe cation</name>
        <dbReference type="ChEBI" id="CHEBI:24875"/>
    </ligand>
</feature>
<evidence type="ECO:0000259" key="5">
    <source>
        <dbReference type="Pfam" id="PF05726"/>
    </source>
</evidence>
<feature type="binding site" evidence="2">
    <location>
        <position position="113"/>
    </location>
    <ligand>
        <name>Fe cation</name>
        <dbReference type="ChEBI" id="CHEBI:24875"/>
    </ligand>
</feature>
<dbReference type="PANTHER" id="PTHR13903">
    <property type="entry name" value="PIRIN-RELATED"/>
    <property type="match status" value="1"/>
</dbReference>
<keyword evidence="7" id="KW-1185">Reference proteome</keyword>
<evidence type="ECO:0000256" key="3">
    <source>
        <dbReference type="RuleBase" id="RU003457"/>
    </source>
</evidence>
<dbReference type="InterPro" id="IPR014710">
    <property type="entry name" value="RmlC-like_jellyroll"/>
</dbReference>
<keyword evidence="2" id="KW-0479">Metal-binding</keyword>
<dbReference type="CDD" id="cd02247">
    <property type="entry name" value="cupin_pirin_C"/>
    <property type="match status" value="1"/>
</dbReference>
<evidence type="ECO:0000313" key="7">
    <source>
        <dbReference type="Proteomes" id="UP000019375"/>
    </source>
</evidence>
<dbReference type="PANTHER" id="PTHR13903:SF8">
    <property type="entry name" value="PIRIN"/>
    <property type="match status" value="1"/>
</dbReference>